<dbReference type="GO" id="GO:0070382">
    <property type="term" value="C:exocytic vesicle"/>
    <property type="evidence" value="ECO:0007669"/>
    <property type="project" value="TreeGrafter"/>
</dbReference>
<dbReference type="RefSeq" id="XP_014259250.1">
    <property type="nucleotide sequence ID" value="XM_014403764.2"/>
</dbReference>
<dbReference type="GO" id="GO:0005544">
    <property type="term" value="F:calcium-dependent phospholipid binding"/>
    <property type="evidence" value="ECO:0007669"/>
    <property type="project" value="TreeGrafter"/>
</dbReference>
<protein>
    <recommendedName>
        <fullName evidence="2">C2 domain-containing protein</fullName>
    </recommendedName>
</protein>
<dbReference type="GO" id="GO:0048791">
    <property type="term" value="P:calcium ion-regulated exocytosis of neurotransmitter"/>
    <property type="evidence" value="ECO:0007669"/>
    <property type="project" value="TreeGrafter"/>
</dbReference>
<dbReference type="PANTHER" id="PTHR10024">
    <property type="entry name" value="SYNAPTOTAGMIN"/>
    <property type="match status" value="1"/>
</dbReference>
<dbReference type="InterPro" id="IPR000008">
    <property type="entry name" value="C2_dom"/>
</dbReference>
<dbReference type="PANTHER" id="PTHR10024:SF252">
    <property type="entry name" value="SYNAPTOTAGMIN-12"/>
    <property type="match status" value="1"/>
</dbReference>
<dbReference type="Proteomes" id="UP000494040">
    <property type="component" value="Unassembled WGS sequence"/>
</dbReference>
<dbReference type="SUPFAM" id="SSF49562">
    <property type="entry name" value="C2 domain (Calcium/lipid-binding domain, CaLB)"/>
    <property type="match status" value="2"/>
</dbReference>
<dbReference type="GO" id="GO:0030276">
    <property type="term" value="F:clathrin binding"/>
    <property type="evidence" value="ECO:0007669"/>
    <property type="project" value="TreeGrafter"/>
</dbReference>
<feature type="domain" description="C2" evidence="2">
    <location>
        <begin position="295"/>
        <end position="423"/>
    </location>
</feature>
<dbReference type="GO" id="GO:0048488">
    <property type="term" value="P:synaptic vesicle endocytosis"/>
    <property type="evidence" value="ECO:0007669"/>
    <property type="project" value="TreeGrafter"/>
</dbReference>
<dbReference type="GO" id="GO:0098793">
    <property type="term" value="C:presynapse"/>
    <property type="evidence" value="ECO:0007669"/>
    <property type="project" value="GOC"/>
</dbReference>
<dbReference type="OrthoDB" id="67700at2759"/>
<dbReference type="EnsemblMetazoa" id="XM_014403764.2">
    <property type="protein sequence ID" value="XP_014259250.1"/>
    <property type="gene ID" value="LOC106672381"/>
</dbReference>
<dbReference type="GO" id="GO:0005509">
    <property type="term" value="F:calcium ion binding"/>
    <property type="evidence" value="ECO:0007669"/>
    <property type="project" value="TreeGrafter"/>
</dbReference>
<dbReference type="GO" id="GO:0001786">
    <property type="term" value="F:phosphatidylserine binding"/>
    <property type="evidence" value="ECO:0007669"/>
    <property type="project" value="TreeGrafter"/>
</dbReference>
<name>A0A8I6TK77_CIMLE</name>
<dbReference type="Pfam" id="PF00168">
    <property type="entry name" value="C2"/>
    <property type="match status" value="2"/>
</dbReference>
<feature type="domain" description="C2" evidence="2">
    <location>
        <begin position="162"/>
        <end position="284"/>
    </location>
</feature>
<reference evidence="3" key="1">
    <citation type="submission" date="2022-01" db="UniProtKB">
        <authorList>
            <consortium name="EnsemblMetazoa"/>
        </authorList>
    </citation>
    <scope>IDENTIFICATION</scope>
</reference>
<feature type="compositionally biased region" description="Pro residues" evidence="1">
    <location>
        <begin position="91"/>
        <end position="100"/>
    </location>
</feature>
<dbReference type="AlphaFoldDB" id="A0A8I6TK77"/>
<proteinExistence type="predicted"/>
<dbReference type="GO" id="GO:0000149">
    <property type="term" value="F:SNARE binding"/>
    <property type="evidence" value="ECO:0007669"/>
    <property type="project" value="TreeGrafter"/>
</dbReference>
<evidence type="ECO:0000313" key="3">
    <source>
        <dbReference type="EnsemblMetazoa" id="XP_014259250.1"/>
    </source>
</evidence>
<evidence type="ECO:0000259" key="2">
    <source>
        <dbReference type="PROSITE" id="PS50004"/>
    </source>
</evidence>
<dbReference type="GeneID" id="106672381"/>
<dbReference type="GO" id="GO:0005886">
    <property type="term" value="C:plasma membrane"/>
    <property type="evidence" value="ECO:0007669"/>
    <property type="project" value="TreeGrafter"/>
</dbReference>
<dbReference type="InterPro" id="IPR035892">
    <property type="entry name" value="C2_domain_sf"/>
</dbReference>
<dbReference type="KEGG" id="clec:106672381"/>
<dbReference type="Gene3D" id="2.60.40.150">
    <property type="entry name" value="C2 domain"/>
    <property type="match status" value="2"/>
</dbReference>
<dbReference type="PROSITE" id="PS50004">
    <property type="entry name" value="C2"/>
    <property type="match status" value="2"/>
</dbReference>
<evidence type="ECO:0000313" key="4">
    <source>
        <dbReference type="Proteomes" id="UP000494040"/>
    </source>
</evidence>
<keyword evidence="4" id="KW-1185">Reference proteome</keyword>
<feature type="region of interest" description="Disordered" evidence="1">
    <location>
        <begin position="82"/>
        <end position="131"/>
    </location>
</feature>
<dbReference type="OMA" id="YSANGYM"/>
<dbReference type="SMART" id="SM00239">
    <property type="entry name" value="C2"/>
    <property type="match status" value="2"/>
</dbReference>
<evidence type="ECO:0000256" key="1">
    <source>
        <dbReference type="SAM" id="MobiDB-lite"/>
    </source>
</evidence>
<organism evidence="3 4">
    <name type="scientific">Cimex lectularius</name>
    <name type="common">Bed bug</name>
    <name type="synonym">Acanthia lectularia</name>
    <dbReference type="NCBI Taxonomy" id="79782"/>
    <lineage>
        <taxon>Eukaryota</taxon>
        <taxon>Metazoa</taxon>
        <taxon>Ecdysozoa</taxon>
        <taxon>Arthropoda</taxon>
        <taxon>Hexapoda</taxon>
        <taxon>Insecta</taxon>
        <taxon>Pterygota</taxon>
        <taxon>Neoptera</taxon>
        <taxon>Paraneoptera</taxon>
        <taxon>Hemiptera</taxon>
        <taxon>Heteroptera</taxon>
        <taxon>Panheteroptera</taxon>
        <taxon>Cimicomorpha</taxon>
        <taxon>Cimicidae</taxon>
        <taxon>Cimex</taxon>
    </lineage>
</organism>
<accession>A0A8I6TK77</accession>
<sequence>MGVLGAVLVLATCLALFLLCLKFRHLCTYFLSWLPSNREEKAALTRLKGHYNANGYLVGSDSDIRLDWTGSFRRFESVDSEGALGGATAPSPIPPQPLRPAPDIFGTHSSPPPLTSLAQPTSHDVEAPDTSEGVPVLGRAISCDSVSSVTSIAAQDLVEPNIAGYLCIGIDYDCECGDLMVNVIEAKDLVCRDFPVSPDGLMDTFVSVYLLPTRTTDMQTRTYRSSRSPSYKEKFLFGLEVTDFCRSSVMFQVYGAKREGNSLLGQANLHLADVPTRQPITTWLTLYHTETKENALGEILFSLSYLPTAERLTVVIIRARNLKFSQATADPYVKVYLLKNGKKVHKKRTQTKKNDASPIFNEAMMFNVPNSLLQSVELRVTVGENDTGEVVGHVIVGCHVGGKALSHWSQMIASLRKPVAMWHPLLRPSIPLMSPTRPKPTFTAQR</sequence>